<feature type="chain" id="PRO_5026757798" evidence="2">
    <location>
        <begin position="24"/>
        <end position="64"/>
    </location>
</feature>
<dbReference type="EMBL" id="CAEKDK010000001">
    <property type="protein sequence ID" value="CAB4264471.1"/>
    <property type="molecule type" value="Genomic_DNA"/>
</dbReference>
<keyword evidence="1" id="KW-1133">Transmembrane helix</keyword>
<gene>
    <name evidence="3" type="ORF">CURHAP_LOCUS6284</name>
</gene>
<dbReference type="Proteomes" id="UP000507222">
    <property type="component" value="Unassembled WGS sequence"/>
</dbReference>
<name>A0A6J5TKQ1_PRUAR</name>
<keyword evidence="1" id="KW-0812">Transmembrane</keyword>
<evidence type="ECO:0000256" key="2">
    <source>
        <dbReference type="SAM" id="SignalP"/>
    </source>
</evidence>
<evidence type="ECO:0000256" key="1">
    <source>
        <dbReference type="SAM" id="Phobius"/>
    </source>
</evidence>
<sequence>MASQITLAMFTLCFALLVMLGSAADMPGMPGMGAATPAAPPSGGGFTCPSMAVAFFALVAAFVA</sequence>
<keyword evidence="1" id="KW-0472">Membrane</keyword>
<dbReference type="AlphaFoldDB" id="A0A6J5TKQ1"/>
<accession>A0A6J5TKQ1</accession>
<feature type="signal peptide" evidence="2">
    <location>
        <begin position="1"/>
        <end position="23"/>
    </location>
</feature>
<organism evidence="3 4">
    <name type="scientific">Prunus armeniaca</name>
    <name type="common">Apricot</name>
    <name type="synonym">Armeniaca vulgaris</name>
    <dbReference type="NCBI Taxonomy" id="36596"/>
    <lineage>
        <taxon>Eukaryota</taxon>
        <taxon>Viridiplantae</taxon>
        <taxon>Streptophyta</taxon>
        <taxon>Embryophyta</taxon>
        <taxon>Tracheophyta</taxon>
        <taxon>Spermatophyta</taxon>
        <taxon>Magnoliopsida</taxon>
        <taxon>eudicotyledons</taxon>
        <taxon>Gunneridae</taxon>
        <taxon>Pentapetalae</taxon>
        <taxon>rosids</taxon>
        <taxon>fabids</taxon>
        <taxon>Rosales</taxon>
        <taxon>Rosaceae</taxon>
        <taxon>Amygdaloideae</taxon>
        <taxon>Amygdaleae</taxon>
        <taxon>Prunus</taxon>
    </lineage>
</organism>
<proteinExistence type="predicted"/>
<protein>
    <submittedName>
        <fullName evidence="3">Uncharacterized protein</fullName>
    </submittedName>
</protein>
<feature type="transmembrane region" description="Helical" evidence="1">
    <location>
        <begin position="43"/>
        <end position="63"/>
    </location>
</feature>
<keyword evidence="2" id="KW-0732">Signal</keyword>
<evidence type="ECO:0000313" key="3">
    <source>
        <dbReference type="EMBL" id="CAB4264471.1"/>
    </source>
</evidence>
<evidence type="ECO:0000313" key="4">
    <source>
        <dbReference type="Proteomes" id="UP000507222"/>
    </source>
</evidence>
<reference evidence="3 4" key="1">
    <citation type="submission" date="2020-05" db="EMBL/GenBank/DDBJ databases">
        <authorList>
            <person name="Campoy J."/>
            <person name="Schneeberger K."/>
            <person name="Spophaly S."/>
        </authorList>
    </citation>
    <scope>NUCLEOTIDE SEQUENCE [LARGE SCALE GENOMIC DNA]</scope>
    <source>
        <strain evidence="3">PruArmRojPasFocal</strain>
    </source>
</reference>